<protein>
    <submittedName>
        <fullName evidence="1">Uncharacterized protein</fullName>
    </submittedName>
</protein>
<proteinExistence type="predicted"/>
<evidence type="ECO:0000313" key="1">
    <source>
        <dbReference type="EMBL" id="MBX27559.1"/>
    </source>
</evidence>
<reference evidence="1" key="1">
    <citation type="submission" date="2018-02" db="EMBL/GenBank/DDBJ databases">
        <title>Rhizophora mucronata_Transcriptome.</title>
        <authorList>
            <person name="Meera S.P."/>
            <person name="Sreeshan A."/>
            <person name="Augustine A."/>
        </authorList>
    </citation>
    <scope>NUCLEOTIDE SEQUENCE</scope>
    <source>
        <tissue evidence="1">Leaf</tissue>
    </source>
</reference>
<dbReference type="AlphaFoldDB" id="A0A2P2MBE4"/>
<dbReference type="EMBL" id="GGEC01047075">
    <property type="protein sequence ID" value="MBX27559.1"/>
    <property type="molecule type" value="Transcribed_RNA"/>
</dbReference>
<name>A0A2P2MBE4_RHIMU</name>
<sequence length="41" mass="4887">MSIRFEKFSRHTSEYHSPKLSSFLKESPKPVSFFTSFFFPP</sequence>
<accession>A0A2P2MBE4</accession>
<organism evidence="1">
    <name type="scientific">Rhizophora mucronata</name>
    <name type="common">Asiatic mangrove</name>
    <dbReference type="NCBI Taxonomy" id="61149"/>
    <lineage>
        <taxon>Eukaryota</taxon>
        <taxon>Viridiplantae</taxon>
        <taxon>Streptophyta</taxon>
        <taxon>Embryophyta</taxon>
        <taxon>Tracheophyta</taxon>
        <taxon>Spermatophyta</taxon>
        <taxon>Magnoliopsida</taxon>
        <taxon>eudicotyledons</taxon>
        <taxon>Gunneridae</taxon>
        <taxon>Pentapetalae</taxon>
        <taxon>rosids</taxon>
        <taxon>fabids</taxon>
        <taxon>Malpighiales</taxon>
        <taxon>Rhizophoraceae</taxon>
        <taxon>Rhizophora</taxon>
    </lineage>
</organism>